<evidence type="ECO:0000313" key="3">
    <source>
        <dbReference type="Proteomes" id="UP000509448"/>
    </source>
</evidence>
<protein>
    <recommendedName>
        <fullName evidence="1">Transcription regulator AsnC/Lrp ligand binding domain-containing protein</fullName>
    </recommendedName>
</protein>
<dbReference type="KEGG" id="ccai:NAS2_0881"/>
<dbReference type="AlphaFoldDB" id="A0A4V0P1M8"/>
<sequence>MMNTDEGTEEEVLAKLRSIPGVVEAHVTDGIYDLIAEVVADSREAVKEILRSHIRALEHVRYTVSVDVVDEPAEVGGGVEASQVL</sequence>
<reference evidence="2 3" key="1">
    <citation type="journal article" date="2019" name="ISME J.">
        <title>Isolation and characterization of a thermophilic sulfur- and iron-reducing thaumarchaeote from a terrestrial acidic hot spring.</title>
        <authorList>
            <person name="Kato S."/>
            <person name="Itoh T."/>
            <person name="Yuki M."/>
            <person name="Nagamori M."/>
            <person name="Ohnishi M."/>
            <person name="Uematsu K."/>
            <person name="Suzuki K."/>
            <person name="Takashina T."/>
            <person name="Ohkuma M."/>
        </authorList>
    </citation>
    <scope>NUCLEOTIDE SEQUENCE [LARGE SCALE GENOMIC DNA]</scope>
    <source>
        <strain evidence="2 3">NAS-02</strain>
    </source>
</reference>
<gene>
    <name evidence="2" type="ORF">NAS2_0881</name>
</gene>
<dbReference type="EMBL" id="AP018732">
    <property type="protein sequence ID" value="BBE42270.1"/>
    <property type="molecule type" value="Genomic_DNA"/>
</dbReference>
<evidence type="ECO:0000313" key="2">
    <source>
        <dbReference type="EMBL" id="BBE42270.1"/>
    </source>
</evidence>
<organism evidence="2 3">
    <name type="scientific">Conexivisphaera calida</name>
    <dbReference type="NCBI Taxonomy" id="1874277"/>
    <lineage>
        <taxon>Archaea</taxon>
        <taxon>Nitrososphaerota</taxon>
        <taxon>Conexivisphaeria</taxon>
        <taxon>Conexivisphaerales</taxon>
        <taxon>Conexivisphaeraceae</taxon>
        <taxon>Conexivisphaera</taxon>
    </lineage>
</organism>
<dbReference type="Gene3D" id="3.30.70.920">
    <property type="match status" value="1"/>
</dbReference>
<evidence type="ECO:0000259" key="1">
    <source>
        <dbReference type="Pfam" id="PF01037"/>
    </source>
</evidence>
<proteinExistence type="predicted"/>
<feature type="domain" description="Transcription regulator AsnC/Lrp ligand binding" evidence="1">
    <location>
        <begin position="4"/>
        <end position="65"/>
    </location>
</feature>
<dbReference type="Pfam" id="PF01037">
    <property type="entry name" value="AsnC_trans_reg"/>
    <property type="match status" value="1"/>
</dbReference>
<keyword evidence="3" id="KW-1185">Reference proteome</keyword>
<dbReference type="Proteomes" id="UP000509448">
    <property type="component" value="Chromosome"/>
</dbReference>
<dbReference type="InterPro" id="IPR019887">
    <property type="entry name" value="Tscrpt_reg_AsnC/Lrp_C"/>
</dbReference>
<accession>A0A4V0P1M8</accession>
<name>A0A4V0P1M8_9ARCH</name>
<dbReference type="InterPro" id="IPR011008">
    <property type="entry name" value="Dimeric_a/b-barrel"/>
</dbReference>
<dbReference type="SUPFAM" id="SSF54909">
    <property type="entry name" value="Dimeric alpha+beta barrel"/>
    <property type="match status" value="1"/>
</dbReference>